<gene>
    <name evidence="2" type="ORF">g.594</name>
</gene>
<evidence type="ECO:0000313" key="2">
    <source>
        <dbReference type="EMBL" id="JAT26170.1"/>
    </source>
</evidence>
<proteinExistence type="predicted"/>
<sequence length="202" mass="21945">SQGDSRMNAGRGQTPPLRPPSTPRPGPLPPDVNRDLNSPRPLSRTESRQSFEVRSSSAMDNRGEPKLISRDSPLSRPMSSADLARSPFQFRPESQHTPPSSPKPDFHSPKPSSISPQESLDRQKGESRGSTPQNTLATPRVTPDIRPTSKTDDKQDSGKLTPVSGSESRNPSPQPPIDPSRQESKQEPIIVSDKSPASAYSP</sequence>
<protein>
    <submittedName>
        <fullName evidence="2">Uncharacterized protein</fullName>
    </submittedName>
</protein>
<feature type="non-terminal residue" evidence="2">
    <location>
        <position position="202"/>
    </location>
</feature>
<feature type="non-terminal residue" evidence="2">
    <location>
        <position position="1"/>
    </location>
</feature>
<feature type="compositionally biased region" description="Basic and acidic residues" evidence="1">
    <location>
        <begin position="147"/>
        <end position="157"/>
    </location>
</feature>
<dbReference type="AlphaFoldDB" id="A0A1B6LR40"/>
<feature type="compositionally biased region" description="Pro residues" evidence="1">
    <location>
        <begin position="16"/>
        <end position="30"/>
    </location>
</feature>
<feature type="compositionally biased region" description="Polar residues" evidence="1">
    <location>
        <begin position="128"/>
        <end position="137"/>
    </location>
</feature>
<organism evidence="2">
    <name type="scientific">Graphocephala atropunctata</name>
    <dbReference type="NCBI Taxonomy" id="36148"/>
    <lineage>
        <taxon>Eukaryota</taxon>
        <taxon>Metazoa</taxon>
        <taxon>Ecdysozoa</taxon>
        <taxon>Arthropoda</taxon>
        <taxon>Hexapoda</taxon>
        <taxon>Insecta</taxon>
        <taxon>Pterygota</taxon>
        <taxon>Neoptera</taxon>
        <taxon>Paraneoptera</taxon>
        <taxon>Hemiptera</taxon>
        <taxon>Auchenorrhyncha</taxon>
        <taxon>Membracoidea</taxon>
        <taxon>Cicadellidae</taxon>
        <taxon>Cicadellinae</taxon>
        <taxon>Cicadellini</taxon>
        <taxon>Graphocephala</taxon>
    </lineage>
</organism>
<feature type="region of interest" description="Disordered" evidence="1">
    <location>
        <begin position="1"/>
        <end position="202"/>
    </location>
</feature>
<reference evidence="2" key="1">
    <citation type="submission" date="2015-11" db="EMBL/GenBank/DDBJ databases">
        <title>De novo transcriptome assembly of four potential Pierce s Disease insect vectors from Arizona vineyards.</title>
        <authorList>
            <person name="Tassone E.E."/>
        </authorList>
    </citation>
    <scope>NUCLEOTIDE SEQUENCE</scope>
</reference>
<dbReference type="EMBL" id="GEBQ01013807">
    <property type="protein sequence ID" value="JAT26170.1"/>
    <property type="molecule type" value="Transcribed_RNA"/>
</dbReference>
<accession>A0A1B6LR40</accession>
<evidence type="ECO:0000256" key="1">
    <source>
        <dbReference type="SAM" id="MobiDB-lite"/>
    </source>
</evidence>
<name>A0A1B6LR40_9HEMI</name>